<name>A0A0G1P3J3_9BACT</name>
<reference evidence="1 2" key="1">
    <citation type="journal article" date="2015" name="Nature">
        <title>rRNA introns, odd ribosomes, and small enigmatic genomes across a large radiation of phyla.</title>
        <authorList>
            <person name="Brown C.T."/>
            <person name="Hug L.A."/>
            <person name="Thomas B.C."/>
            <person name="Sharon I."/>
            <person name="Castelle C.J."/>
            <person name="Singh A."/>
            <person name="Wilkins M.J."/>
            <person name="Williams K.H."/>
            <person name="Banfield J.F."/>
        </authorList>
    </citation>
    <scope>NUCLEOTIDE SEQUENCE [LARGE SCALE GENOMIC DNA]</scope>
</reference>
<dbReference type="EMBL" id="LCKF01000021">
    <property type="protein sequence ID" value="KKT90964.1"/>
    <property type="molecule type" value="Genomic_DNA"/>
</dbReference>
<protein>
    <submittedName>
        <fullName evidence="1">Uncharacterized protein</fullName>
    </submittedName>
</protein>
<accession>A0A0G1P3J3</accession>
<proteinExistence type="predicted"/>
<comment type="caution">
    <text evidence="1">The sequence shown here is derived from an EMBL/GenBank/DDBJ whole genome shotgun (WGS) entry which is preliminary data.</text>
</comment>
<evidence type="ECO:0000313" key="2">
    <source>
        <dbReference type="Proteomes" id="UP000033966"/>
    </source>
</evidence>
<sequence length="68" mass="7787">MRNREFVFTPKIEYKLVAESAERADKLREANLSNLQFPFWCAGKDSNLRCPMGGGFTVLWNSRYPTGA</sequence>
<dbReference type="Proteomes" id="UP000033966">
    <property type="component" value="Unassembled WGS sequence"/>
</dbReference>
<dbReference type="AlphaFoldDB" id="A0A0G1P3J3"/>
<evidence type="ECO:0000313" key="1">
    <source>
        <dbReference type="EMBL" id="KKT90964.1"/>
    </source>
</evidence>
<gene>
    <name evidence="1" type="ORF">UW92_C0021G0012</name>
</gene>
<organism evidence="1 2">
    <name type="scientific">Candidatus Jorgensenbacteria bacterium GW2011_GWA2_45_13</name>
    <dbReference type="NCBI Taxonomy" id="1618662"/>
    <lineage>
        <taxon>Bacteria</taxon>
        <taxon>Candidatus Joergenseniibacteriota</taxon>
    </lineage>
</organism>